<keyword evidence="2" id="KW-1185">Reference proteome</keyword>
<sequence>THLVCTLKVDSNLCLCLCTIICISRYSGPTGRLIEIKRSPPIRFFVSVIVNKYSY</sequence>
<dbReference type="AlphaFoldDB" id="A0A7J6W303"/>
<proteinExistence type="predicted"/>
<protein>
    <submittedName>
        <fullName evidence="1">Uncharacterized protein</fullName>
    </submittedName>
</protein>
<organism evidence="1 2">
    <name type="scientific">Thalictrum thalictroides</name>
    <name type="common">Rue-anemone</name>
    <name type="synonym">Anemone thalictroides</name>
    <dbReference type="NCBI Taxonomy" id="46969"/>
    <lineage>
        <taxon>Eukaryota</taxon>
        <taxon>Viridiplantae</taxon>
        <taxon>Streptophyta</taxon>
        <taxon>Embryophyta</taxon>
        <taxon>Tracheophyta</taxon>
        <taxon>Spermatophyta</taxon>
        <taxon>Magnoliopsida</taxon>
        <taxon>Ranunculales</taxon>
        <taxon>Ranunculaceae</taxon>
        <taxon>Thalictroideae</taxon>
        <taxon>Thalictrum</taxon>
    </lineage>
</organism>
<comment type="caution">
    <text evidence="1">The sequence shown here is derived from an EMBL/GenBank/DDBJ whole genome shotgun (WGS) entry which is preliminary data.</text>
</comment>
<name>A0A7J6W303_THATH</name>
<accession>A0A7J6W303</accession>
<dbReference type="EMBL" id="JABWDY010022925">
    <property type="protein sequence ID" value="KAF5191327.1"/>
    <property type="molecule type" value="Genomic_DNA"/>
</dbReference>
<gene>
    <name evidence="1" type="ORF">FRX31_019086</name>
</gene>
<feature type="non-terminal residue" evidence="1">
    <location>
        <position position="1"/>
    </location>
</feature>
<dbReference type="Proteomes" id="UP000554482">
    <property type="component" value="Unassembled WGS sequence"/>
</dbReference>
<evidence type="ECO:0000313" key="2">
    <source>
        <dbReference type="Proteomes" id="UP000554482"/>
    </source>
</evidence>
<reference evidence="1 2" key="1">
    <citation type="submission" date="2020-06" db="EMBL/GenBank/DDBJ databases">
        <title>Transcriptomic and genomic resources for Thalictrum thalictroides and T. hernandezii: Facilitating candidate gene discovery in an emerging model plant lineage.</title>
        <authorList>
            <person name="Arias T."/>
            <person name="Riano-Pachon D.M."/>
            <person name="Di Stilio V.S."/>
        </authorList>
    </citation>
    <scope>NUCLEOTIDE SEQUENCE [LARGE SCALE GENOMIC DNA]</scope>
    <source>
        <strain evidence="2">cv. WT478/WT964</strain>
        <tissue evidence="1">Leaves</tissue>
    </source>
</reference>
<evidence type="ECO:0000313" key="1">
    <source>
        <dbReference type="EMBL" id="KAF5191327.1"/>
    </source>
</evidence>